<dbReference type="EMBL" id="LFYR01001565">
    <property type="protein sequence ID" value="KMZ60900.1"/>
    <property type="molecule type" value="Genomic_DNA"/>
</dbReference>
<accession>A0A0K9NY88</accession>
<reference evidence="2" key="1">
    <citation type="journal article" date="2016" name="Nature">
        <title>The genome of the seagrass Zostera marina reveals angiosperm adaptation to the sea.</title>
        <authorList>
            <person name="Olsen J.L."/>
            <person name="Rouze P."/>
            <person name="Verhelst B."/>
            <person name="Lin Y.-C."/>
            <person name="Bayer T."/>
            <person name="Collen J."/>
            <person name="Dattolo E."/>
            <person name="De Paoli E."/>
            <person name="Dittami S."/>
            <person name="Maumus F."/>
            <person name="Michel G."/>
            <person name="Kersting A."/>
            <person name="Lauritano C."/>
            <person name="Lohaus R."/>
            <person name="Toepel M."/>
            <person name="Tonon T."/>
            <person name="Vanneste K."/>
            <person name="Amirebrahimi M."/>
            <person name="Brakel J."/>
            <person name="Bostroem C."/>
            <person name="Chovatia M."/>
            <person name="Grimwood J."/>
            <person name="Jenkins J.W."/>
            <person name="Jueterbock A."/>
            <person name="Mraz A."/>
            <person name="Stam W.T."/>
            <person name="Tice H."/>
            <person name="Bornberg-Bauer E."/>
            <person name="Green P.J."/>
            <person name="Pearson G.A."/>
            <person name="Procaccini G."/>
            <person name="Duarte C.M."/>
            <person name="Schmutz J."/>
            <person name="Reusch T.B.H."/>
            <person name="Van de Peer Y."/>
        </authorList>
    </citation>
    <scope>NUCLEOTIDE SEQUENCE [LARGE SCALE GENOMIC DNA]</scope>
    <source>
        <strain evidence="2">cv. Finnish</strain>
    </source>
</reference>
<keyword evidence="2" id="KW-1185">Reference proteome</keyword>
<proteinExistence type="predicted"/>
<dbReference type="OrthoDB" id="1919336at2759"/>
<sequence>MESFEKFCDKEENWFDIDRKGFQKWIEMDLEDQEPYLTKAKEVDAAYKKSVLKEMKEMEVKLPSSESCANYDKEPVCISYYSDESSDRW</sequence>
<gene>
    <name evidence="1" type="ORF">ZOSMA_56G01310</name>
</gene>
<name>A0A0K9NY88_ZOSMR</name>
<protein>
    <submittedName>
        <fullName evidence="1">Uncharacterized protein</fullName>
    </submittedName>
</protein>
<comment type="caution">
    <text evidence="1">The sequence shown here is derived from an EMBL/GenBank/DDBJ whole genome shotgun (WGS) entry which is preliminary data.</text>
</comment>
<organism evidence="1 2">
    <name type="scientific">Zostera marina</name>
    <name type="common">Eelgrass</name>
    <dbReference type="NCBI Taxonomy" id="29655"/>
    <lineage>
        <taxon>Eukaryota</taxon>
        <taxon>Viridiplantae</taxon>
        <taxon>Streptophyta</taxon>
        <taxon>Embryophyta</taxon>
        <taxon>Tracheophyta</taxon>
        <taxon>Spermatophyta</taxon>
        <taxon>Magnoliopsida</taxon>
        <taxon>Liliopsida</taxon>
        <taxon>Zosteraceae</taxon>
        <taxon>Zostera</taxon>
    </lineage>
</organism>
<dbReference type="Proteomes" id="UP000036987">
    <property type="component" value="Unassembled WGS sequence"/>
</dbReference>
<evidence type="ECO:0000313" key="2">
    <source>
        <dbReference type="Proteomes" id="UP000036987"/>
    </source>
</evidence>
<evidence type="ECO:0000313" key="1">
    <source>
        <dbReference type="EMBL" id="KMZ60900.1"/>
    </source>
</evidence>
<dbReference type="AlphaFoldDB" id="A0A0K9NY88"/>